<protein>
    <recommendedName>
        <fullName evidence="3">Porin</fullName>
    </recommendedName>
</protein>
<dbReference type="SUPFAM" id="SSF56935">
    <property type="entry name" value="Porins"/>
    <property type="match status" value="1"/>
</dbReference>
<dbReference type="RefSeq" id="WP_200464809.1">
    <property type="nucleotide sequence ID" value="NZ_JAENRR010000018.1"/>
</dbReference>
<dbReference type="EMBL" id="JAENRR010000018">
    <property type="protein sequence ID" value="MBK3517581.1"/>
    <property type="molecule type" value="Genomic_DNA"/>
</dbReference>
<dbReference type="Proteomes" id="UP000605676">
    <property type="component" value="Unassembled WGS sequence"/>
</dbReference>
<evidence type="ECO:0000313" key="2">
    <source>
        <dbReference type="Proteomes" id="UP000605676"/>
    </source>
</evidence>
<evidence type="ECO:0008006" key="3">
    <source>
        <dbReference type="Google" id="ProtNLM"/>
    </source>
</evidence>
<gene>
    <name evidence="1" type="ORF">JIV24_09565</name>
</gene>
<comment type="caution">
    <text evidence="1">The sequence shown here is derived from an EMBL/GenBank/DDBJ whole genome shotgun (WGS) entry which is preliminary data.</text>
</comment>
<sequence length="408" mass="45598">MKRILTTLIVVVLTTMVFAQEEKKPFKVEIHGFVGVNAYMDTRQSVSVRNGNIYLFPKSASLDAEGNDINDEAYYDMDAAFSRFNIGVSGPEVFGAKSFAFIEGDFLGDKNPNHQDVNFRLRHAFIRLNWDKTSLLVGQYWHPLFITENFANTVNLSCGTPYHPLNRQPMIRLGYQLTDKVEAIGFAMSQNDFLDKGMHEASENSLIPEMALQLKFKNKGFFAAVTGGFKALKPALVDPNTGIKTDELAKGSYFTGSIKNDFGAFTFKTEALFTAGMTNVVMLGGFAEKTNQPGEPRKYTAIKNFAFWADIESNAKKVKPGVLFGYTENLGAYDKATPLAGYTIGGNIANMYSIVPRVKFMATPKIWFGVEWMYVVAAYGDSYDEYAKPVELTDYSNNRVTASMRYTF</sequence>
<keyword evidence="2" id="KW-1185">Reference proteome</keyword>
<proteinExistence type="predicted"/>
<evidence type="ECO:0000313" key="1">
    <source>
        <dbReference type="EMBL" id="MBK3517581.1"/>
    </source>
</evidence>
<accession>A0ABS1HIU1</accession>
<name>A0ABS1HIU1_9BACT</name>
<reference evidence="1 2" key="1">
    <citation type="submission" date="2021-01" db="EMBL/GenBank/DDBJ databases">
        <title>Carboxyliciviraga sp.nov., isolated from coastal sediments.</title>
        <authorList>
            <person name="Lu D."/>
            <person name="Zhang T."/>
        </authorList>
    </citation>
    <scope>NUCLEOTIDE SEQUENCE [LARGE SCALE GENOMIC DNA]</scope>
    <source>
        <strain evidence="1 2">N1Y132</strain>
    </source>
</reference>
<organism evidence="1 2">
    <name type="scientific">Carboxylicivirga marina</name>
    <dbReference type="NCBI Taxonomy" id="2800988"/>
    <lineage>
        <taxon>Bacteria</taxon>
        <taxon>Pseudomonadati</taxon>
        <taxon>Bacteroidota</taxon>
        <taxon>Bacteroidia</taxon>
        <taxon>Marinilabiliales</taxon>
        <taxon>Marinilabiliaceae</taxon>
        <taxon>Carboxylicivirga</taxon>
    </lineage>
</organism>